<organism evidence="2 3">
    <name type="scientific">Aspergillus indologenus CBS 114.80</name>
    <dbReference type="NCBI Taxonomy" id="1450541"/>
    <lineage>
        <taxon>Eukaryota</taxon>
        <taxon>Fungi</taxon>
        <taxon>Dikarya</taxon>
        <taxon>Ascomycota</taxon>
        <taxon>Pezizomycotina</taxon>
        <taxon>Eurotiomycetes</taxon>
        <taxon>Eurotiomycetidae</taxon>
        <taxon>Eurotiales</taxon>
        <taxon>Aspergillaceae</taxon>
        <taxon>Aspergillus</taxon>
        <taxon>Aspergillus subgen. Circumdati</taxon>
    </lineage>
</organism>
<sequence length="245" mass="27987">MAPATNRLLDPDESLDSEMQSAKMLDPEISPRPEASAIFFIPEILELILLDVDMYTILMSKRVCSAWKDLIQTSPKIRKALAFASLMIKSDELRNVTEYLTPHGGITLHGGLPQRSEGPPNRPCTCHWRLRDNWRTMLLQNAPSSRTRVRCPGIPDGHKRAFCPLYGPHKPYKCLNWCHIEISSALDALPRCGKLEVGVVLECPKREGNSRTLRKVYIRFRVLPQGDSEDYLLDFNGWTSIEDWW</sequence>
<evidence type="ECO:0000256" key="1">
    <source>
        <dbReference type="SAM" id="MobiDB-lite"/>
    </source>
</evidence>
<accession>A0A2V5I1X8</accession>
<evidence type="ECO:0000313" key="3">
    <source>
        <dbReference type="Proteomes" id="UP000248817"/>
    </source>
</evidence>
<dbReference type="AlphaFoldDB" id="A0A2V5I1X8"/>
<dbReference type="Proteomes" id="UP000248817">
    <property type="component" value="Unassembled WGS sequence"/>
</dbReference>
<dbReference type="InterPro" id="IPR036047">
    <property type="entry name" value="F-box-like_dom_sf"/>
</dbReference>
<dbReference type="SUPFAM" id="SSF81383">
    <property type="entry name" value="F-box domain"/>
    <property type="match status" value="1"/>
</dbReference>
<keyword evidence="3" id="KW-1185">Reference proteome</keyword>
<dbReference type="EMBL" id="KZ825537">
    <property type="protein sequence ID" value="PYI29042.1"/>
    <property type="molecule type" value="Genomic_DNA"/>
</dbReference>
<feature type="region of interest" description="Disordered" evidence="1">
    <location>
        <begin position="1"/>
        <end position="21"/>
    </location>
</feature>
<reference evidence="2 3" key="1">
    <citation type="submission" date="2018-02" db="EMBL/GenBank/DDBJ databases">
        <title>The genomes of Aspergillus section Nigri reveals drivers in fungal speciation.</title>
        <authorList>
            <consortium name="DOE Joint Genome Institute"/>
            <person name="Vesth T.C."/>
            <person name="Nybo J."/>
            <person name="Theobald S."/>
            <person name="Brandl J."/>
            <person name="Frisvad J.C."/>
            <person name="Nielsen K.F."/>
            <person name="Lyhne E.K."/>
            <person name="Kogle M.E."/>
            <person name="Kuo A."/>
            <person name="Riley R."/>
            <person name="Clum A."/>
            <person name="Nolan M."/>
            <person name="Lipzen A."/>
            <person name="Salamov A."/>
            <person name="Henrissat B."/>
            <person name="Wiebenga A."/>
            <person name="De vries R.P."/>
            <person name="Grigoriev I.V."/>
            <person name="Mortensen U.H."/>
            <person name="Andersen M.R."/>
            <person name="Baker S.E."/>
        </authorList>
    </citation>
    <scope>NUCLEOTIDE SEQUENCE [LARGE SCALE GENOMIC DNA]</scope>
    <source>
        <strain evidence="2 3">CBS 114.80</strain>
    </source>
</reference>
<evidence type="ECO:0000313" key="2">
    <source>
        <dbReference type="EMBL" id="PYI29042.1"/>
    </source>
</evidence>
<proteinExistence type="predicted"/>
<evidence type="ECO:0008006" key="4">
    <source>
        <dbReference type="Google" id="ProtNLM"/>
    </source>
</evidence>
<name>A0A2V5I1X8_9EURO</name>
<gene>
    <name evidence="2" type="ORF">BP00DRAFT_448742</name>
</gene>
<protein>
    <recommendedName>
        <fullName evidence="4">F-box domain-containing protein</fullName>
    </recommendedName>
</protein>